<keyword evidence="3" id="KW-1185">Reference proteome</keyword>
<dbReference type="AlphaFoldDB" id="A0BP88"/>
<dbReference type="HOGENOM" id="CLU_1130887_0_0_1"/>
<dbReference type="OMA" id="NTERVRC"/>
<dbReference type="EMBL" id="CT868008">
    <property type="protein sequence ID" value="CAK60355.1"/>
    <property type="molecule type" value="Genomic_DNA"/>
</dbReference>
<sequence>MYYHQVLNTNQSQTFANTINTERVRCQTQHYKENSNSFLYQQPIQKQQQNLNEQLLIQNQKVFKQNEQSQLSDQNVRLQNECKRLEYHLNLIQQNFQQLKQLYDQDQLEMQRITNFCHQQQQEHNSMQTTILDLEQENFQLHHEIDHYQKNLKAQEFIENQRREIMIGQQKLIELQEEMKKEVEQIKHDPLMEILELWRDRALKSCTYNSQQQQSNKLNTTKEKYQKLTRLTMQAAELLSFKLNYK</sequence>
<dbReference type="InParanoid" id="A0BP88"/>
<dbReference type="GeneID" id="5013537"/>
<evidence type="ECO:0000256" key="1">
    <source>
        <dbReference type="SAM" id="Coils"/>
    </source>
</evidence>
<dbReference type="Proteomes" id="UP000000600">
    <property type="component" value="Unassembled WGS sequence"/>
</dbReference>
<organism evidence="2 3">
    <name type="scientific">Paramecium tetraurelia</name>
    <dbReference type="NCBI Taxonomy" id="5888"/>
    <lineage>
        <taxon>Eukaryota</taxon>
        <taxon>Sar</taxon>
        <taxon>Alveolata</taxon>
        <taxon>Ciliophora</taxon>
        <taxon>Intramacronucleata</taxon>
        <taxon>Oligohymenophorea</taxon>
        <taxon>Peniculida</taxon>
        <taxon>Parameciidae</taxon>
        <taxon>Paramecium</taxon>
    </lineage>
</organism>
<reference evidence="2 3" key="1">
    <citation type="journal article" date="2006" name="Nature">
        <title>Global trends of whole-genome duplications revealed by the ciliate Paramecium tetraurelia.</title>
        <authorList>
            <consortium name="Genoscope"/>
            <person name="Aury J.-M."/>
            <person name="Jaillon O."/>
            <person name="Duret L."/>
            <person name="Noel B."/>
            <person name="Jubin C."/>
            <person name="Porcel B.M."/>
            <person name="Segurens B."/>
            <person name="Daubin V."/>
            <person name="Anthouard V."/>
            <person name="Aiach N."/>
            <person name="Arnaiz O."/>
            <person name="Billaut A."/>
            <person name="Beisson J."/>
            <person name="Blanc I."/>
            <person name="Bouhouche K."/>
            <person name="Camara F."/>
            <person name="Duharcourt S."/>
            <person name="Guigo R."/>
            <person name="Gogendeau D."/>
            <person name="Katinka M."/>
            <person name="Keller A.-M."/>
            <person name="Kissmehl R."/>
            <person name="Klotz C."/>
            <person name="Koll F."/>
            <person name="Le Moue A."/>
            <person name="Lepere C."/>
            <person name="Malinsky S."/>
            <person name="Nowacki M."/>
            <person name="Nowak J.K."/>
            <person name="Plattner H."/>
            <person name="Poulain J."/>
            <person name="Ruiz F."/>
            <person name="Serrano V."/>
            <person name="Zagulski M."/>
            <person name="Dessen P."/>
            <person name="Betermier M."/>
            <person name="Weissenbach J."/>
            <person name="Scarpelli C."/>
            <person name="Schachter V."/>
            <person name="Sperling L."/>
            <person name="Meyer E."/>
            <person name="Cohen J."/>
            <person name="Wincker P."/>
        </authorList>
    </citation>
    <scope>NUCLEOTIDE SEQUENCE [LARGE SCALE GENOMIC DNA]</scope>
    <source>
        <strain evidence="2 3">Stock d4-2</strain>
    </source>
</reference>
<gene>
    <name evidence="2" type="ORF">GSPATT00005104001</name>
</gene>
<protein>
    <submittedName>
        <fullName evidence="2">Uncharacterized protein</fullName>
    </submittedName>
</protein>
<keyword evidence="1" id="KW-0175">Coiled coil</keyword>
<feature type="coiled-coil region" evidence="1">
    <location>
        <begin position="75"/>
        <end position="189"/>
    </location>
</feature>
<name>A0BP88_PARTE</name>
<dbReference type="RefSeq" id="XP_001427753.1">
    <property type="nucleotide sequence ID" value="XM_001427716.1"/>
</dbReference>
<dbReference type="KEGG" id="ptm:GSPATT00005104001"/>
<evidence type="ECO:0000313" key="2">
    <source>
        <dbReference type="EMBL" id="CAK60355.1"/>
    </source>
</evidence>
<dbReference type="OrthoDB" id="10324599at2759"/>
<evidence type="ECO:0000313" key="3">
    <source>
        <dbReference type="Proteomes" id="UP000000600"/>
    </source>
</evidence>
<proteinExistence type="predicted"/>
<accession>A0BP88</accession>